<dbReference type="Proteomes" id="UP000076761">
    <property type="component" value="Unassembled WGS sequence"/>
</dbReference>
<evidence type="ECO:0000259" key="2">
    <source>
        <dbReference type="Pfam" id="PF20703"/>
    </source>
</evidence>
<keyword evidence="1" id="KW-0175">Coiled coil</keyword>
<dbReference type="Gene3D" id="3.40.50.300">
    <property type="entry name" value="P-loop containing nucleotide triphosphate hydrolases"/>
    <property type="match status" value="1"/>
</dbReference>
<accession>A0A165QR09</accession>
<protein>
    <recommendedName>
        <fullName evidence="2">Novel STAND NTPase 1 domain-containing protein</fullName>
    </recommendedName>
</protein>
<dbReference type="InterPro" id="IPR027417">
    <property type="entry name" value="P-loop_NTPase"/>
</dbReference>
<dbReference type="InterPro" id="IPR059179">
    <property type="entry name" value="MLKL-like_MCAfunc"/>
</dbReference>
<feature type="domain" description="Novel STAND NTPase 1" evidence="2">
    <location>
        <begin position="200"/>
        <end position="346"/>
    </location>
</feature>
<dbReference type="Gene3D" id="1.20.930.20">
    <property type="entry name" value="Adaptor protein Cbl, N-terminal domain"/>
    <property type="match status" value="1"/>
</dbReference>
<dbReference type="InParanoid" id="A0A165QR09"/>
<sequence>MAPARDSSSKTAATLGVLRDALMVVANVADGGISVPFVKGSAQIAIQLIDAAQVVKSNKDDCRDVAQRAAETMLGLAKTLTRLDPECDKLSDELKIQLEEFQIKLNDIRQVMQDLADRGRLRRFVKRNVDQGTIAGWKTYLDDARRQFVESSLIDIVVGQVEIIKKLDILESGIQNTNMSALTQDQIMESPLLSRTIPAKPAVFLGRDQDIEKALNTLTSQIDPQAHLAVLGPGGMGKTSFALTLLHHPTIKDHFKQHVYFVPCESANSCDQLLFYITSVLAIKKQDGEDILTSMDTFLRRGPRLLVVLDNFETPYDQKGSNQNIVDVLGRISSVRQVSLVVTMRGTIAPMGMSQVKIIKLGSLNPEASKQAFLAISPETEEQNALEELLEEVDHIPLAVTLIANLAKLDSVESLLQEWREKKTALLADGSNRLNNIEVSIGLSLKVKAIQEAPDALSLLALISYLPDGILMAQETLEAKTPHMKARKQALRALRQVALIQEHEGSINVLSPIRHYICKQHPLGQIHRQAIETYYTVLISKYDWDYKTAKPQISPPSSRTAATLGLQLWIS</sequence>
<dbReference type="STRING" id="1314782.A0A165QR09"/>
<keyword evidence="4" id="KW-1185">Reference proteome</keyword>
<feature type="coiled-coil region" evidence="1">
    <location>
        <begin position="91"/>
        <end position="118"/>
    </location>
</feature>
<dbReference type="SUPFAM" id="SSF52540">
    <property type="entry name" value="P-loop containing nucleoside triphosphate hydrolases"/>
    <property type="match status" value="1"/>
</dbReference>
<gene>
    <name evidence="3" type="ORF">NEOLEDRAFT_1171178</name>
</gene>
<dbReference type="CDD" id="cd21037">
    <property type="entry name" value="MLKL_NTD"/>
    <property type="match status" value="1"/>
</dbReference>
<dbReference type="GO" id="GO:0007166">
    <property type="term" value="P:cell surface receptor signaling pathway"/>
    <property type="evidence" value="ECO:0007669"/>
    <property type="project" value="InterPro"/>
</dbReference>
<dbReference type="GO" id="GO:0043531">
    <property type="term" value="F:ADP binding"/>
    <property type="evidence" value="ECO:0007669"/>
    <property type="project" value="InterPro"/>
</dbReference>
<dbReference type="InterPro" id="IPR049052">
    <property type="entry name" value="nSTAND1"/>
</dbReference>
<organism evidence="3 4">
    <name type="scientific">Neolentinus lepideus HHB14362 ss-1</name>
    <dbReference type="NCBI Taxonomy" id="1314782"/>
    <lineage>
        <taxon>Eukaryota</taxon>
        <taxon>Fungi</taxon>
        <taxon>Dikarya</taxon>
        <taxon>Basidiomycota</taxon>
        <taxon>Agaricomycotina</taxon>
        <taxon>Agaricomycetes</taxon>
        <taxon>Gloeophyllales</taxon>
        <taxon>Gloeophyllaceae</taxon>
        <taxon>Neolentinus</taxon>
    </lineage>
</organism>
<evidence type="ECO:0000313" key="3">
    <source>
        <dbReference type="EMBL" id="KZT22755.1"/>
    </source>
</evidence>
<evidence type="ECO:0000256" key="1">
    <source>
        <dbReference type="SAM" id="Coils"/>
    </source>
</evidence>
<dbReference type="PANTHER" id="PTHR36766">
    <property type="entry name" value="PLANT BROAD-SPECTRUM MILDEW RESISTANCE PROTEIN RPW8"/>
    <property type="match status" value="1"/>
</dbReference>
<proteinExistence type="predicted"/>
<dbReference type="OrthoDB" id="431454at2759"/>
<evidence type="ECO:0000313" key="4">
    <source>
        <dbReference type="Proteomes" id="UP000076761"/>
    </source>
</evidence>
<dbReference type="InterPro" id="IPR036537">
    <property type="entry name" value="Adaptor_Cbl_N_dom_sf"/>
</dbReference>
<dbReference type="EMBL" id="KV425592">
    <property type="protein sequence ID" value="KZT22755.1"/>
    <property type="molecule type" value="Genomic_DNA"/>
</dbReference>
<reference evidence="3 4" key="1">
    <citation type="journal article" date="2016" name="Mol. Biol. Evol.">
        <title>Comparative Genomics of Early-Diverging Mushroom-Forming Fungi Provides Insights into the Origins of Lignocellulose Decay Capabilities.</title>
        <authorList>
            <person name="Nagy L.G."/>
            <person name="Riley R."/>
            <person name="Tritt A."/>
            <person name="Adam C."/>
            <person name="Daum C."/>
            <person name="Floudas D."/>
            <person name="Sun H."/>
            <person name="Yadav J.S."/>
            <person name="Pangilinan J."/>
            <person name="Larsson K.H."/>
            <person name="Matsuura K."/>
            <person name="Barry K."/>
            <person name="Labutti K."/>
            <person name="Kuo R."/>
            <person name="Ohm R.A."/>
            <person name="Bhattacharya S.S."/>
            <person name="Shirouzu T."/>
            <person name="Yoshinaga Y."/>
            <person name="Martin F.M."/>
            <person name="Grigoriev I.V."/>
            <person name="Hibbett D.S."/>
        </authorList>
    </citation>
    <scope>NUCLEOTIDE SEQUENCE [LARGE SCALE GENOMIC DNA]</scope>
    <source>
        <strain evidence="3 4">HHB14362 ss-1</strain>
    </source>
</reference>
<name>A0A165QR09_9AGAM</name>
<dbReference type="Pfam" id="PF20703">
    <property type="entry name" value="nSTAND1"/>
    <property type="match status" value="1"/>
</dbReference>
<dbReference type="PANTHER" id="PTHR36766:SF40">
    <property type="entry name" value="DISEASE RESISTANCE PROTEIN RGA3"/>
    <property type="match status" value="1"/>
</dbReference>
<dbReference type="AlphaFoldDB" id="A0A165QR09"/>